<keyword evidence="2" id="KW-1185">Reference proteome</keyword>
<gene>
    <name evidence="1" type="ORF">ACFSR1_21255</name>
</gene>
<dbReference type="RefSeq" id="WP_378295044.1">
    <property type="nucleotide sequence ID" value="NZ_JBHULE010000035.1"/>
</dbReference>
<accession>A0ABW5LM18</accession>
<evidence type="ECO:0000313" key="2">
    <source>
        <dbReference type="Proteomes" id="UP001597319"/>
    </source>
</evidence>
<proteinExistence type="predicted"/>
<dbReference type="Pfam" id="PF08811">
    <property type="entry name" value="DUF1800"/>
    <property type="match status" value="1"/>
</dbReference>
<protein>
    <submittedName>
        <fullName evidence="1">DUF1800 family protein</fullName>
    </submittedName>
</protein>
<sequence>MSTSLSDKQIQHLYWRTGFGITSSELKSVRKLSKKEIINRLFSESKETKELSLDFGDLLKDPRNLSREERKELRKLRNQKMLELNALWLKQLTETKQVLREKMTLFFHDHFAVRLRTPRACLHLNNIIRKHALGNFGEMLMEVSKSPAMLLFLNNRQNRKNNPNENFAREVMELFTLGRDNGYTEKDIKEAARAFTGWNFSKNGSFVFRKNQHDFGSKTVLKKTGNLTGEDVIKILLDQKQTARYITEKIYRYFVNEKLNPKHIEDLATNFYESNYNLEALMEKIFMSDWFYDSQNIGIKIKSPVELIVGLSKPFKVAYKDPKVLLYLQRKLNQTLFLPPNVAGWPGGRSWIDNSTLMLRLKLASVTLNNGVIEWHNETDEEATTMMRQQFYKKMKSQIQKKVKATPNWNNFLSSLEQKSKQELVDFVIQPKLSAGANAVIGKLDATDTKNFIIELMSLPEYQLC</sequence>
<dbReference type="Proteomes" id="UP001597319">
    <property type="component" value="Unassembled WGS sequence"/>
</dbReference>
<evidence type="ECO:0000313" key="1">
    <source>
        <dbReference type="EMBL" id="MFD2565219.1"/>
    </source>
</evidence>
<name>A0ABW5LM18_9FLAO</name>
<dbReference type="InterPro" id="IPR014917">
    <property type="entry name" value="DUF1800"/>
</dbReference>
<reference evidence="2" key="1">
    <citation type="journal article" date="2019" name="Int. J. Syst. Evol. Microbiol.">
        <title>The Global Catalogue of Microorganisms (GCM) 10K type strain sequencing project: providing services to taxonomists for standard genome sequencing and annotation.</title>
        <authorList>
            <consortium name="The Broad Institute Genomics Platform"/>
            <consortium name="The Broad Institute Genome Sequencing Center for Infectious Disease"/>
            <person name="Wu L."/>
            <person name="Ma J."/>
        </authorList>
    </citation>
    <scope>NUCLEOTIDE SEQUENCE [LARGE SCALE GENOMIC DNA]</scope>
    <source>
        <strain evidence="2">KCTC 52274</strain>
    </source>
</reference>
<dbReference type="EMBL" id="JBHULE010000035">
    <property type="protein sequence ID" value="MFD2565219.1"/>
    <property type="molecule type" value="Genomic_DNA"/>
</dbReference>
<organism evidence="1 2">
    <name type="scientific">Aquimarina rubra</name>
    <dbReference type="NCBI Taxonomy" id="1920033"/>
    <lineage>
        <taxon>Bacteria</taxon>
        <taxon>Pseudomonadati</taxon>
        <taxon>Bacteroidota</taxon>
        <taxon>Flavobacteriia</taxon>
        <taxon>Flavobacteriales</taxon>
        <taxon>Flavobacteriaceae</taxon>
        <taxon>Aquimarina</taxon>
    </lineage>
</organism>
<comment type="caution">
    <text evidence="1">The sequence shown here is derived from an EMBL/GenBank/DDBJ whole genome shotgun (WGS) entry which is preliminary data.</text>
</comment>